<reference evidence="1" key="1">
    <citation type="submission" date="2023-06" db="EMBL/GenBank/DDBJ databases">
        <title>Genomic analysis of the entomopathogenic nematode Steinernema hermaphroditum.</title>
        <authorList>
            <person name="Schwarz E.M."/>
            <person name="Heppert J.K."/>
            <person name="Baniya A."/>
            <person name="Schwartz H.T."/>
            <person name="Tan C.-H."/>
            <person name="Antoshechkin I."/>
            <person name="Sternberg P.W."/>
            <person name="Goodrich-Blair H."/>
            <person name="Dillman A.R."/>
        </authorList>
    </citation>
    <scope>NUCLEOTIDE SEQUENCE</scope>
    <source>
        <strain evidence="1">PS9179</strain>
        <tissue evidence="1">Whole animal</tissue>
    </source>
</reference>
<evidence type="ECO:0000313" key="2">
    <source>
        <dbReference type="Proteomes" id="UP001175271"/>
    </source>
</evidence>
<name>A0AA39HS52_9BILA</name>
<proteinExistence type="predicted"/>
<dbReference type="EMBL" id="JAUCMV010000003">
    <property type="protein sequence ID" value="KAK0409887.1"/>
    <property type="molecule type" value="Genomic_DNA"/>
</dbReference>
<organism evidence="1 2">
    <name type="scientific">Steinernema hermaphroditum</name>
    <dbReference type="NCBI Taxonomy" id="289476"/>
    <lineage>
        <taxon>Eukaryota</taxon>
        <taxon>Metazoa</taxon>
        <taxon>Ecdysozoa</taxon>
        <taxon>Nematoda</taxon>
        <taxon>Chromadorea</taxon>
        <taxon>Rhabditida</taxon>
        <taxon>Tylenchina</taxon>
        <taxon>Panagrolaimomorpha</taxon>
        <taxon>Strongyloidoidea</taxon>
        <taxon>Steinernematidae</taxon>
        <taxon>Steinernema</taxon>
    </lineage>
</organism>
<accession>A0AA39HS52</accession>
<dbReference type="AlphaFoldDB" id="A0AA39HS52"/>
<dbReference type="Proteomes" id="UP001175271">
    <property type="component" value="Unassembled WGS sequence"/>
</dbReference>
<keyword evidence="2" id="KW-1185">Reference proteome</keyword>
<protein>
    <submittedName>
        <fullName evidence="1">Uncharacterized protein</fullName>
    </submittedName>
</protein>
<comment type="caution">
    <text evidence="1">The sequence shown here is derived from an EMBL/GenBank/DDBJ whole genome shotgun (WGS) entry which is preliminary data.</text>
</comment>
<sequence length="101" mass="11499">MLKAYERLTKQGKLLPMQTTLQDLQAAYSKEENRVIDNAKALKMRMTSVVKSEQRAAITVAYFVTEDYSKRLAEAGQVDCAQIKAVTSFSSFQRETEHMEC</sequence>
<evidence type="ECO:0000313" key="1">
    <source>
        <dbReference type="EMBL" id="KAK0409887.1"/>
    </source>
</evidence>
<gene>
    <name evidence="1" type="ORF">QR680_004819</name>
</gene>